<dbReference type="PROSITE" id="PS50967">
    <property type="entry name" value="HRDC"/>
    <property type="match status" value="1"/>
</dbReference>
<sequence>MLSGIIYSLTRKDCDTLAQQLNLLGIKTKPYHAGMTDKVREKIQREWMQDQFYVIVATIAFGMGIDKPDVRFVIHNSVPKSVEAFYQESGRAGRDGDISYSYLFYNYGDVVRLQKIMQLDRNSTKNTLDGHFENLKQMIAFAENVVDCRRYLQLLHLGEKFDRQICIQNKETTCDNCEKFSNYNNVDVTKEAKELGILVQDITRKCNFTLSYVADIYKGSKQKKIIQNGHAAHKYHGAGSKINHLDVHRILKDLILKNILADYHTFTGKFPVVYIKPGPKFNTLNASNLKITIPVAIECSVKIKSSADYPELNIPVEPQPSVSTSVVKKAAISKYKITKIKVQCHEELLEECRRLALEKNVTLSSIMNLSAIKSMSDLLPKTREEFLKIQHVTTANYKKFGEYFLKITKKFGEQLDSLQPEPEDFKSSFGHSDRDWCSPVRGTKRKSTGRYRKGAKKFKRARYNKAKSPRGKRGARQ</sequence>
<comment type="catalytic activity">
    <reaction evidence="10 12">
        <text>Couples ATP hydrolysis with the unwinding of duplex DNA by translocating in the 3'-5' direction.</text>
        <dbReference type="EC" id="5.6.2.4"/>
    </reaction>
</comment>
<feature type="domain" description="HRDC" evidence="14">
    <location>
        <begin position="338"/>
        <end position="418"/>
    </location>
</feature>
<gene>
    <name evidence="16" type="ORF">NQ314_018425</name>
</gene>
<protein>
    <recommendedName>
        <fullName evidence="12">ATP-dependent DNA helicase</fullName>
        <ecNumber evidence="12">5.6.2.4</ecNumber>
    </recommendedName>
</protein>
<keyword evidence="8" id="KW-0413">Isomerase</keyword>
<dbReference type="GO" id="GO:0043138">
    <property type="term" value="F:3'-5' DNA helicase activity"/>
    <property type="evidence" value="ECO:0007669"/>
    <property type="project" value="UniProtKB-EC"/>
</dbReference>
<dbReference type="InterPro" id="IPR001650">
    <property type="entry name" value="Helicase_C-like"/>
</dbReference>
<dbReference type="Gene3D" id="1.10.10.10">
    <property type="entry name" value="Winged helix-like DNA-binding domain superfamily/Winged helix DNA-binding domain"/>
    <property type="match status" value="1"/>
</dbReference>
<dbReference type="GO" id="GO:0003677">
    <property type="term" value="F:DNA binding"/>
    <property type="evidence" value="ECO:0007669"/>
    <property type="project" value="UniProtKB-KW"/>
</dbReference>
<comment type="caution">
    <text evidence="16">The sequence shown here is derived from an EMBL/GenBank/DDBJ whole genome shotgun (WGS) entry which is preliminary data.</text>
</comment>
<dbReference type="AlphaFoldDB" id="A0AAV8WQ92"/>
<dbReference type="InterPro" id="IPR036388">
    <property type="entry name" value="WH-like_DNA-bd_sf"/>
</dbReference>
<evidence type="ECO:0000256" key="7">
    <source>
        <dbReference type="ARBA" id="ARBA00023125"/>
    </source>
</evidence>
<dbReference type="PANTHER" id="PTHR13710:SF153">
    <property type="entry name" value="RECQ-LIKE DNA HELICASE BLM"/>
    <property type="match status" value="1"/>
</dbReference>
<keyword evidence="4 12" id="KW-0378">Hydrolase</keyword>
<keyword evidence="9 12" id="KW-0539">Nucleus</keyword>
<proteinExistence type="inferred from homology"/>
<dbReference type="Gene3D" id="1.10.150.80">
    <property type="entry name" value="HRDC domain"/>
    <property type="match status" value="1"/>
</dbReference>
<comment type="catalytic activity">
    <reaction evidence="11 12">
        <text>ATP + H2O = ADP + phosphate + H(+)</text>
        <dbReference type="Rhea" id="RHEA:13065"/>
        <dbReference type="ChEBI" id="CHEBI:15377"/>
        <dbReference type="ChEBI" id="CHEBI:15378"/>
        <dbReference type="ChEBI" id="CHEBI:30616"/>
        <dbReference type="ChEBI" id="CHEBI:43474"/>
        <dbReference type="ChEBI" id="CHEBI:456216"/>
    </reaction>
</comment>
<evidence type="ECO:0000256" key="10">
    <source>
        <dbReference type="ARBA" id="ARBA00034617"/>
    </source>
</evidence>
<evidence type="ECO:0000256" key="5">
    <source>
        <dbReference type="ARBA" id="ARBA00022806"/>
    </source>
</evidence>
<keyword evidence="3 12" id="KW-0547">Nucleotide-binding</keyword>
<dbReference type="GO" id="GO:0007131">
    <property type="term" value="P:reciprocal meiotic recombination"/>
    <property type="evidence" value="ECO:0007669"/>
    <property type="project" value="UniProtKB-ARBA"/>
</dbReference>
<keyword evidence="17" id="KW-1185">Reference proteome</keyword>
<dbReference type="GO" id="GO:0000724">
    <property type="term" value="P:double-strand break repair via homologous recombination"/>
    <property type="evidence" value="ECO:0007669"/>
    <property type="project" value="TreeGrafter"/>
</dbReference>
<dbReference type="NCBIfam" id="TIGR00614">
    <property type="entry name" value="recQ_fam"/>
    <property type="match status" value="1"/>
</dbReference>
<dbReference type="SUPFAM" id="SSF52540">
    <property type="entry name" value="P-loop containing nucleoside triphosphate hydrolases"/>
    <property type="match status" value="1"/>
</dbReference>
<evidence type="ECO:0000313" key="17">
    <source>
        <dbReference type="Proteomes" id="UP001162156"/>
    </source>
</evidence>
<dbReference type="FunFam" id="3.40.50.300:FF:000340">
    <property type="entry name" value="Bloom syndrome, RecQ helicase"/>
    <property type="match status" value="1"/>
</dbReference>
<evidence type="ECO:0000259" key="14">
    <source>
        <dbReference type="PROSITE" id="PS50967"/>
    </source>
</evidence>
<dbReference type="GO" id="GO:0005694">
    <property type="term" value="C:chromosome"/>
    <property type="evidence" value="ECO:0007669"/>
    <property type="project" value="TreeGrafter"/>
</dbReference>
<feature type="compositionally biased region" description="Basic residues" evidence="13">
    <location>
        <begin position="442"/>
        <end position="477"/>
    </location>
</feature>
<evidence type="ECO:0000256" key="1">
    <source>
        <dbReference type="ARBA" id="ARBA00004123"/>
    </source>
</evidence>
<keyword evidence="6 12" id="KW-0067">ATP-binding</keyword>
<feature type="compositionally biased region" description="Basic and acidic residues" evidence="13">
    <location>
        <begin position="423"/>
        <end position="436"/>
    </location>
</feature>
<dbReference type="GO" id="GO:0005634">
    <property type="term" value="C:nucleus"/>
    <property type="evidence" value="ECO:0007669"/>
    <property type="project" value="UniProtKB-SubCell"/>
</dbReference>
<dbReference type="GO" id="GO:0005737">
    <property type="term" value="C:cytoplasm"/>
    <property type="evidence" value="ECO:0007669"/>
    <property type="project" value="TreeGrafter"/>
</dbReference>
<dbReference type="SMART" id="SM00490">
    <property type="entry name" value="HELICc"/>
    <property type="match status" value="1"/>
</dbReference>
<dbReference type="Pfam" id="PF00570">
    <property type="entry name" value="HRDC"/>
    <property type="match status" value="1"/>
</dbReference>
<accession>A0AAV8WQ92</accession>
<dbReference type="EC" id="5.6.2.4" evidence="12"/>
<evidence type="ECO:0000256" key="2">
    <source>
        <dbReference type="ARBA" id="ARBA00005446"/>
    </source>
</evidence>
<evidence type="ECO:0000259" key="15">
    <source>
        <dbReference type="PROSITE" id="PS51194"/>
    </source>
</evidence>
<dbReference type="InterPro" id="IPR002121">
    <property type="entry name" value="HRDC_dom"/>
</dbReference>
<evidence type="ECO:0000256" key="13">
    <source>
        <dbReference type="SAM" id="MobiDB-lite"/>
    </source>
</evidence>
<dbReference type="GO" id="GO:0006260">
    <property type="term" value="P:DNA replication"/>
    <property type="evidence" value="ECO:0007669"/>
    <property type="project" value="InterPro"/>
</dbReference>
<evidence type="ECO:0000256" key="11">
    <source>
        <dbReference type="ARBA" id="ARBA00049360"/>
    </source>
</evidence>
<dbReference type="InterPro" id="IPR010997">
    <property type="entry name" value="HRDC-like_sf"/>
</dbReference>
<dbReference type="EMBL" id="JANEYF010005189">
    <property type="protein sequence ID" value="KAJ8928945.1"/>
    <property type="molecule type" value="Genomic_DNA"/>
</dbReference>
<dbReference type="Proteomes" id="UP001162156">
    <property type="component" value="Unassembled WGS sequence"/>
</dbReference>
<comment type="subcellular location">
    <subcellularLocation>
        <location evidence="1 12">Nucleus</location>
    </subcellularLocation>
</comment>
<dbReference type="InterPro" id="IPR032284">
    <property type="entry name" value="RecQ_Zn-bd"/>
</dbReference>
<keyword evidence="5 12" id="KW-0347">Helicase</keyword>
<dbReference type="CDD" id="cd18794">
    <property type="entry name" value="SF2_C_RecQ"/>
    <property type="match status" value="1"/>
</dbReference>
<dbReference type="PANTHER" id="PTHR13710">
    <property type="entry name" value="DNA HELICASE RECQ FAMILY MEMBER"/>
    <property type="match status" value="1"/>
</dbReference>
<evidence type="ECO:0000256" key="9">
    <source>
        <dbReference type="ARBA" id="ARBA00023242"/>
    </source>
</evidence>
<dbReference type="Pfam" id="PF00271">
    <property type="entry name" value="Helicase_C"/>
    <property type="match status" value="1"/>
</dbReference>
<keyword evidence="7" id="KW-0238">DNA-binding</keyword>
<dbReference type="SUPFAM" id="SSF47819">
    <property type="entry name" value="HRDC-like"/>
    <property type="match status" value="1"/>
</dbReference>
<evidence type="ECO:0000256" key="6">
    <source>
        <dbReference type="ARBA" id="ARBA00022840"/>
    </source>
</evidence>
<evidence type="ECO:0000313" key="16">
    <source>
        <dbReference type="EMBL" id="KAJ8928945.1"/>
    </source>
</evidence>
<dbReference type="InterPro" id="IPR027417">
    <property type="entry name" value="P-loop_NTPase"/>
</dbReference>
<name>A0AAV8WQ92_9CUCU</name>
<dbReference type="Pfam" id="PF09382">
    <property type="entry name" value="RQC"/>
    <property type="match status" value="1"/>
</dbReference>
<dbReference type="PROSITE" id="PS51194">
    <property type="entry name" value="HELICASE_CTER"/>
    <property type="match status" value="1"/>
</dbReference>
<evidence type="ECO:0000256" key="4">
    <source>
        <dbReference type="ARBA" id="ARBA00022801"/>
    </source>
</evidence>
<reference evidence="16" key="1">
    <citation type="journal article" date="2023" name="Insect Mol. Biol.">
        <title>Genome sequencing provides insights into the evolution of gene families encoding plant cell wall-degrading enzymes in longhorned beetles.</title>
        <authorList>
            <person name="Shin N.R."/>
            <person name="Okamura Y."/>
            <person name="Kirsch R."/>
            <person name="Pauchet Y."/>
        </authorList>
    </citation>
    <scope>NUCLEOTIDE SEQUENCE</scope>
    <source>
        <strain evidence="16">RBIC_L_NR</strain>
    </source>
</reference>
<comment type="similarity">
    <text evidence="2 12">Belongs to the helicase family. RecQ subfamily.</text>
</comment>
<dbReference type="InterPro" id="IPR018982">
    <property type="entry name" value="RQC_domain"/>
</dbReference>
<dbReference type="SMART" id="SM00956">
    <property type="entry name" value="RQC"/>
    <property type="match status" value="1"/>
</dbReference>
<dbReference type="InterPro" id="IPR004589">
    <property type="entry name" value="DNA_helicase_ATP-dep_RecQ"/>
</dbReference>
<dbReference type="SMART" id="SM00341">
    <property type="entry name" value="HRDC"/>
    <property type="match status" value="1"/>
</dbReference>
<dbReference type="GO" id="GO:0016787">
    <property type="term" value="F:hydrolase activity"/>
    <property type="evidence" value="ECO:0007669"/>
    <property type="project" value="UniProtKB-KW"/>
</dbReference>
<organism evidence="16 17">
    <name type="scientific">Rhamnusium bicolor</name>
    <dbReference type="NCBI Taxonomy" id="1586634"/>
    <lineage>
        <taxon>Eukaryota</taxon>
        <taxon>Metazoa</taxon>
        <taxon>Ecdysozoa</taxon>
        <taxon>Arthropoda</taxon>
        <taxon>Hexapoda</taxon>
        <taxon>Insecta</taxon>
        <taxon>Pterygota</taxon>
        <taxon>Neoptera</taxon>
        <taxon>Endopterygota</taxon>
        <taxon>Coleoptera</taxon>
        <taxon>Polyphaga</taxon>
        <taxon>Cucujiformia</taxon>
        <taxon>Chrysomeloidea</taxon>
        <taxon>Cerambycidae</taxon>
        <taxon>Lepturinae</taxon>
        <taxon>Rhagiini</taxon>
        <taxon>Rhamnusium</taxon>
    </lineage>
</organism>
<dbReference type="GO" id="GO:0005524">
    <property type="term" value="F:ATP binding"/>
    <property type="evidence" value="ECO:0007669"/>
    <property type="project" value="UniProtKB-KW"/>
</dbReference>
<dbReference type="Pfam" id="PF16124">
    <property type="entry name" value="RecQ_Zn_bind"/>
    <property type="match status" value="1"/>
</dbReference>
<feature type="domain" description="Helicase C-terminal" evidence="15">
    <location>
        <begin position="1"/>
        <end position="136"/>
    </location>
</feature>
<evidence type="ECO:0000256" key="8">
    <source>
        <dbReference type="ARBA" id="ARBA00023235"/>
    </source>
</evidence>
<dbReference type="Gene3D" id="3.40.50.300">
    <property type="entry name" value="P-loop containing nucleotide triphosphate hydrolases"/>
    <property type="match status" value="1"/>
</dbReference>
<evidence type="ECO:0000256" key="12">
    <source>
        <dbReference type="RuleBase" id="RU364117"/>
    </source>
</evidence>
<dbReference type="GO" id="GO:0009378">
    <property type="term" value="F:four-way junction helicase activity"/>
    <property type="evidence" value="ECO:0007669"/>
    <property type="project" value="TreeGrafter"/>
</dbReference>
<feature type="region of interest" description="Disordered" evidence="13">
    <location>
        <begin position="422"/>
        <end position="477"/>
    </location>
</feature>
<evidence type="ECO:0000256" key="3">
    <source>
        <dbReference type="ARBA" id="ARBA00022741"/>
    </source>
</evidence>
<dbReference type="InterPro" id="IPR044876">
    <property type="entry name" value="HRDC_dom_sf"/>
</dbReference>